<dbReference type="PANTHER" id="PTHR31649:SF1">
    <property type="entry name" value="FARNESOIC ACID O-METHYL TRANSFERASE DOMAIN-CONTAINING PROTEIN"/>
    <property type="match status" value="1"/>
</dbReference>
<sequence>LLAHSNFAAYYFATVCWWLSIISFRMGNPFYDCEGGHGEAVRMSQNSIYEQLVRRDRVHRMEWVETRSQRCKLPPGWKNKFFLARATHEGSWTPGYLDVTKKICTIVWGGKAHKKDKCEILCTGGSFVPCTDTNTLLRATAAGMSEEGEPLYFGRVKQNGRYVYGKVQRSHGVCYVPLYGKETPFKEYQIFVKSSPKPETTELAAVADLSEEATYAETDAKELRAFLARPAPGNSTKRHELYTTRMSNPPVESWEIVFDAERLPRHAVLVDWIREPGMYIGRSRHEGSITPGFAIPESGACHIVWGGREWIKENYEILCDYNGVFVRTHGDVIPEDALLAGESELGEALYIGRVMQGGRVLVGKVQPSHGGCYVPIDGREVLFANYEIYICP</sequence>
<name>A0A182IK48_ANOAO</name>
<dbReference type="VEuPathDB" id="VectorBase:AATE000673"/>
<dbReference type="STRING" id="41427.A0A182IK48"/>
<proteinExistence type="predicted"/>
<organism evidence="1">
    <name type="scientific">Anopheles atroparvus</name>
    <name type="common">European mosquito</name>
    <dbReference type="NCBI Taxonomy" id="41427"/>
    <lineage>
        <taxon>Eukaryota</taxon>
        <taxon>Metazoa</taxon>
        <taxon>Ecdysozoa</taxon>
        <taxon>Arthropoda</taxon>
        <taxon>Hexapoda</taxon>
        <taxon>Insecta</taxon>
        <taxon>Pterygota</taxon>
        <taxon>Neoptera</taxon>
        <taxon>Endopterygota</taxon>
        <taxon>Diptera</taxon>
        <taxon>Nematocera</taxon>
        <taxon>Culicoidea</taxon>
        <taxon>Culicidae</taxon>
        <taxon>Anophelinae</taxon>
        <taxon>Anopheles</taxon>
    </lineage>
</organism>
<accession>A0A182IK48</accession>
<dbReference type="PANTHER" id="PTHR31649">
    <property type="entry name" value="AGAP009604-PA"/>
    <property type="match status" value="1"/>
</dbReference>
<dbReference type="SMART" id="SM00696">
    <property type="entry name" value="DM9"/>
    <property type="match status" value="3"/>
</dbReference>
<dbReference type="AlphaFoldDB" id="A0A182IK48"/>
<dbReference type="InterPro" id="IPR006616">
    <property type="entry name" value="DM9_repeat"/>
</dbReference>
<dbReference type="Pfam" id="PF11901">
    <property type="entry name" value="DM9"/>
    <property type="match status" value="2"/>
</dbReference>
<dbReference type="EnsemblMetazoa" id="AATE000673-RA">
    <property type="protein sequence ID" value="AATE000673-PA.1"/>
    <property type="gene ID" value="AATE000673"/>
</dbReference>
<evidence type="ECO:0000313" key="1">
    <source>
        <dbReference type="EnsemblMetazoa" id="AATE000673-PA.1"/>
    </source>
</evidence>
<reference evidence="1" key="1">
    <citation type="submission" date="2022-08" db="UniProtKB">
        <authorList>
            <consortium name="EnsemblMetazoa"/>
        </authorList>
    </citation>
    <scope>IDENTIFICATION</scope>
    <source>
        <strain evidence="1">EBRO</strain>
    </source>
</reference>
<protein>
    <submittedName>
        <fullName evidence="1">Uncharacterized protein</fullName>
    </submittedName>
</protein>